<dbReference type="GO" id="GO:0005783">
    <property type="term" value="C:endoplasmic reticulum"/>
    <property type="evidence" value="ECO:0007669"/>
    <property type="project" value="TreeGrafter"/>
</dbReference>
<gene>
    <name evidence="8" type="ORF">THAOC_13183</name>
</gene>
<dbReference type="InterPro" id="IPR044862">
    <property type="entry name" value="Pro_4_hyd_alph_FE2OG_OXY"/>
</dbReference>
<comment type="caution">
    <text evidence="8">The sequence shown here is derived from an EMBL/GenBank/DDBJ whole genome shotgun (WGS) entry which is preliminary data.</text>
</comment>
<feature type="chain" id="PRO_5030173111" description="Fe2OG dioxygenase domain-containing protein" evidence="6">
    <location>
        <begin position="24"/>
        <end position="520"/>
    </location>
</feature>
<dbReference type="PANTHER" id="PTHR10869">
    <property type="entry name" value="PROLYL 4-HYDROXYLASE ALPHA SUBUNIT"/>
    <property type="match status" value="1"/>
</dbReference>
<dbReference type="InterPro" id="IPR045054">
    <property type="entry name" value="P4HA-like"/>
</dbReference>
<dbReference type="GO" id="GO:0004656">
    <property type="term" value="F:procollagen-proline 4-dioxygenase activity"/>
    <property type="evidence" value="ECO:0007669"/>
    <property type="project" value="TreeGrafter"/>
</dbReference>
<dbReference type="SMART" id="SM00702">
    <property type="entry name" value="P4Hc"/>
    <property type="match status" value="1"/>
</dbReference>
<comment type="cofactor">
    <cofactor evidence="1">
        <name>L-ascorbate</name>
        <dbReference type="ChEBI" id="CHEBI:38290"/>
    </cofactor>
</comment>
<feature type="domain" description="Fe2OG dioxygenase" evidence="7">
    <location>
        <begin position="394"/>
        <end position="499"/>
    </location>
</feature>
<keyword evidence="3" id="KW-0223">Dioxygenase</keyword>
<evidence type="ECO:0000259" key="7">
    <source>
        <dbReference type="PROSITE" id="PS51471"/>
    </source>
</evidence>
<dbReference type="Pfam" id="PF13640">
    <property type="entry name" value="2OG-FeII_Oxy_3"/>
    <property type="match status" value="1"/>
</dbReference>
<dbReference type="eggNOG" id="KOG1591">
    <property type="taxonomic scope" value="Eukaryota"/>
</dbReference>
<dbReference type="PANTHER" id="PTHR10869:SF226">
    <property type="entry name" value="PROLYL 4-HYDROXYLASE ALPHA SUBUNIT DOMAIN-CONTAINING PROTEIN"/>
    <property type="match status" value="1"/>
</dbReference>
<reference evidence="8 9" key="1">
    <citation type="journal article" date="2012" name="Genome Biol.">
        <title>Genome and low-iron response of an oceanic diatom adapted to chronic iron limitation.</title>
        <authorList>
            <person name="Lommer M."/>
            <person name="Specht M."/>
            <person name="Roy A.S."/>
            <person name="Kraemer L."/>
            <person name="Andreson R."/>
            <person name="Gutowska M.A."/>
            <person name="Wolf J."/>
            <person name="Bergner S.V."/>
            <person name="Schilhabel M.B."/>
            <person name="Klostermeier U.C."/>
            <person name="Beiko R.G."/>
            <person name="Rosenstiel P."/>
            <person name="Hippler M."/>
            <person name="Laroche J."/>
        </authorList>
    </citation>
    <scope>NUCLEOTIDE SEQUENCE [LARGE SCALE GENOMIC DNA]</scope>
    <source>
        <strain evidence="8 9">CCMP1005</strain>
    </source>
</reference>
<organism evidence="8 9">
    <name type="scientific">Thalassiosira oceanica</name>
    <name type="common">Marine diatom</name>
    <dbReference type="NCBI Taxonomy" id="159749"/>
    <lineage>
        <taxon>Eukaryota</taxon>
        <taxon>Sar</taxon>
        <taxon>Stramenopiles</taxon>
        <taxon>Ochrophyta</taxon>
        <taxon>Bacillariophyta</taxon>
        <taxon>Coscinodiscophyceae</taxon>
        <taxon>Thalassiosirophycidae</taxon>
        <taxon>Thalassiosirales</taxon>
        <taxon>Thalassiosiraceae</taxon>
        <taxon>Thalassiosira</taxon>
    </lineage>
</organism>
<evidence type="ECO:0000256" key="5">
    <source>
        <dbReference type="ARBA" id="ARBA00023004"/>
    </source>
</evidence>
<evidence type="ECO:0000313" key="9">
    <source>
        <dbReference type="Proteomes" id="UP000266841"/>
    </source>
</evidence>
<dbReference type="InterPro" id="IPR005123">
    <property type="entry name" value="Oxoglu/Fe-dep_dioxygenase_dom"/>
</dbReference>
<dbReference type="OrthoDB" id="420380at2759"/>
<protein>
    <recommendedName>
        <fullName evidence="7">Fe2OG dioxygenase domain-containing protein</fullName>
    </recommendedName>
</protein>
<dbReference type="Proteomes" id="UP000266841">
    <property type="component" value="Unassembled WGS sequence"/>
</dbReference>
<dbReference type="GO" id="GO:0005506">
    <property type="term" value="F:iron ion binding"/>
    <property type="evidence" value="ECO:0007669"/>
    <property type="project" value="InterPro"/>
</dbReference>
<keyword evidence="6" id="KW-0732">Signal</keyword>
<evidence type="ECO:0000256" key="4">
    <source>
        <dbReference type="ARBA" id="ARBA00023002"/>
    </source>
</evidence>
<name>K0SY21_THAOC</name>
<keyword evidence="4" id="KW-0560">Oxidoreductase</keyword>
<sequence length="520" mass="57386">MKMKPLAPVFVVIWAAAIGSVDGLAGGFAKVKGTPARKTGSAAAAKTSARAAASSDDITAKKAVSNLFSVCAHIQDLKLYKPTWADACHQIVDEGGTRIVAKRDIRRGHAVTLFPIHSLGLRTIRSDGRKARKNRESDTEFVVYDVDRDGEFFGRGGDERAGLRLKLNIPLDRKQPAAALMGDRKRHVLFSTFLPQKSAQPGWLGGRMRLGDESTGNSITIPLPGAAPLCAVVATRDVKEGEEIIRCASRPDLEELKSILAEEHGKDISMLGMHVQMACQTTLEQVGADKAESDEIHSSELGPFHAINLNYPGLKMIHQDPDIYSVDDFLSADECDRIVAKACPHLKPCLVNNERNGRVEQDPARTSTNANVPQVEVPTVMRKITDLTNCSPDKVEILQVLRYKKGQEFVPHTDGFSGPYSSCGFVDSTRLCTVFCYLNDVEEGGTTYFPEVDLDIRPKRGMAVIHFPADVEMREDKRTLHQGSPALDDKWLLTTWVWKDPRTEEEYGEERLPKLNDDII</sequence>
<dbReference type="EMBL" id="AGNL01015376">
    <property type="protein sequence ID" value="EJK65916.1"/>
    <property type="molecule type" value="Genomic_DNA"/>
</dbReference>
<proteinExistence type="predicted"/>
<dbReference type="AlphaFoldDB" id="K0SY21"/>
<evidence type="ECO:0000256" key="2">
    <source>
        <dbReference type="ARBA" id="ARBA00022723"/>
    </source>
</evidence>
<keyword evidence="9" id="KW-1185">Reference proteome</keyword>
<dbReference type="PROSITE" id="PS51471">
    <property type="entry name" value="FE2OG_OXY"/>
    <property type="match status" value="1"/>
</dbReference>
<evidence type="ECO:0000256" key="1">
    <source>
        <dbReference type="ARBA" id="ARBA00001961"/>
    </source>
</evidence>
<dbReference type="InterPro" id="IPR006620">
    <property type="entry name" value="Pro_4_hyd_alph"/>
</dbReference>
<feature type="signal peptide" evidence="6">
    <location>
        <begin position="1"/>
        <end position="23"/>
    </location>
</feature>
<dbReference type="Gene3D" id="2.60.120.620">
    <property type="entry name" value="q2cbj1_9rhob like domain"/>
    <property type="match status" value="1"/>
</dbReference>
<evidence type="ECO:0000256" key="3">
    <source>
        <dbReference type="ARBA" id="ARBA00022964"/>
    </source>
</evidence>
<accession>K0SY21</accession>
<evidence type="ECO:0000256" key="6">
    <source>
        <dbReference type="SAM" id="SignalP"/>
    </source>
</evidence>
<dbReference type="GO" id="GO:0031418">
    <property type="term" value="F:L-ascorbic acid binding"/>
    <property type="evidence" value="ECO:0007669"/>
    <property type="project" value="InterPro"/>
</dbReference>
<keyword evidence="2" id="KW-0479">Metal-binding</keyword>
<evidence type="ECO:0000313" key="8">
    <source>
        <dbReference type="EMBL" id="EJK65916.1"/>
    </source>
</evidence>
<keyword evidence="5" id="KW-0408">Iron</keyword>